<dbReference type="PROSITE" id="PS50914">
    <property type="entry name" value="BON"/>
    <property type="match status" value="1"/>
</dbReference>
<reference evidence="3 4" key="2">
    <citation type="submission" date="2022-01" db="EMBL/GenBank/DDBJ databases">
        <title>Lysobacter chinensis sp. nov., a bacterium isolated from cow dung compost.</title>
        <authorList>
            <person name="Liu Y."/>
        </authorList>
    </citation>
    <scope>NUCLEOTIDE SEQUENCE [LARGE SCALE GENOMIC DNA]</scope>
    <source>
        <strain evidence="3 4">TLK-CK17</strain>
    </source>
</reference>
<accession>A0ABS9HVN1</accession>
<dbReference type="EMBL" id="JAKJPO010000007">
    <property type="protein sequence ID" value="MCF7222405.1"/>
    <property type="molecule type" value="Genomic_DNA"/>
</dbReference>
<feature type="domain" description="BON" evidence="2">
    <location>
        <begin position="203"/>
        <end position="271"/>
    </location>
</feature>
<feature type="compositionally biased region" description="Basic and acidic residues" evidence="1">
    <location>
        <begin position="1"/>
        <end position="19"/>
    </location>
</feature>
<dbReference type="InterPro" id="IPR007055">
    <property type="entry name" value="BON_dom"/>
</dbReference>
<feature type="region of interest" description="Disordered" evidence="1">
    <location>
        <begin position="1"/>
        <end position="88"/>
    </location>
</feature>
<evidence type="ECO:0000259" key="2">
    <source>
        <dbReference type="PROSITE" id="PS50914"/>
    </source>
</evidence>
<evidence type="ECO:0000313" key="3">
    <source>
        <dbReference type="EMBL" id="MCF7222405.1"/>
    </source>
</evidence>
<reference evidence="4" key="1">
    <citation type="submission" date="2022-01" db="EMBL/GenBank/DDBJ databases">
        <title>Lysobacter chinensis sp. nov., a bacterium isolated from cow dung compost.</title>
        <authorList>
            <person name="Zhou L.Y."/>
        </authorList>
    </citation>
    <scope>NUCLEOTIDE SEQUENCE [LARGE SCALE GENOMIC DNA]</scope>
    <source>
        <strain evidence="4">TLK-CK17</strain>
    </source>
</reference>
<reference evidence="3 4" key="3">
    <citation type="submission" date="2022-01" db="EMBL/GenBank/DDBJ databases">
        <authorList>
            <person name="Zhou L.Y."/>
        </authorList>
    </citation>
    <scope>NUCLEOTIDE SEQUENCE [LARGE SCALE GENOMIC DNA]</scope>
    <source>
        <strain evidence="3 4">TLK-CK17</strain>
    </source>
</reference>
<feature type="region of interest" description="Disordered" evidence="1">
    <location>
        <begin position="178"/>
        <end position="201"/>
    </location>
</feature>
<dbReference type="PANTHER" id="PTHR34606:SF15">
    <property type="entry name" value="BON DOMAIN-CONTAINING PROTEIN"/>
    <property type="match status" value="1"/>
</dbReference>
<comment type="caution">
    <text evidence="3">The sequence shown here is derived from an EMBL/GenBank/DDBJ whole genome shotgun (WGS) entry which is preliminary data.</text>
</comment>
<feature type="compositionally biased region" description="Basic and acidic residues" evidence="1">
    <location>
        <begin position="102"/>
        <end position="144"/>
    </location>
</feature>
<proteinExistence type="predicted"/>
<evidence type="ECO:0000256" key="1">
    <source>
        <dbReference type="SAM" id="MobiDB-lite"/>
    </source>
</evidence>
<sequence length="311" mass="34711">MNTRQQRDPERFGEAEQYGRGRGHRYRGRGDDYAYADGGYPAEPHEERAAGRFGEAPRYRRDAYRTGYAPDEYALSETGEAYHPGRGIYDYDDEYAAARAGEFAHDHTRDPERGERPYHADERRAAMYRDYPREPGRGRPDHGYARGGEGARSAYGSDHGRPGYSGYGADFGDAAGYPGQGYQAEHRGYRSQRGRGPRGYTRSDERILEDVNERLSDDPVVDATDIDVRCESGRLRLEGRVPARWMKHRAEDIADSIPGAKDVENRIRVIAEERLGSQAGYSASGSDQMQTTGGPGRDGGSRPGSDAKQEQ</sequence>
<feature type="compositionally biased region" description="Gly residues" evidence="1">
    <location>
        <begin position="293"/>
        <end position="302"/>
    </location>
</feature>
<dbReference type="Pfam" id="PF04972">
    <property type="entry name" value="BON"/>
    <property type="match status" value="1"/>
</dbReference>
<dbReference type="Gene3D" id="3.30.1340.30">
    <property type="match status" value="1"/>
</dbReference>
<dbReference type="PANTHER" id="PTHR34606">
    <property type="entry name" value="BON DOMAIN-CONTAINING PROTEIN"/>
    <property type="match status" value="1"/>
</dbReference>
<keyword evidence="4" id="KW-1185">Reference proteome</keyword>
<organism evidence="3 4">
    <name type="scientific">Marilutibacter chinensis</name>
    <dbReference type="NCBI Taxonomy" id="2912247"/>
    <lineage>
        <taxon>Bacteria</taxon>
        <taxon>Pseudomonadati</taxon>
        <taxon>Pseudomonadota</taxon>
        <taxon>Gammaproteobacteria</taxon>
        <taxon>Lysobacterales</taxon>
        <taxon>Lysobacteraceae</taxon>
        <taxon>Marilutibacter</taxon>
    </lineage>
</organism>
<dbReference type="InterPro" id="IPR051686">
    <property type="entry name" value="Lipoprotein_DolP"/>
</dbReference>
<evidence type="ECO:0000313" key="4">
    <source>
        <dbReference type="Proteomes" id="UP001430796"/>
    </source>
</evidence>
<feature type="compositionally biased region" description="Polar residues" evidence="1">
    <location>
        <begin position="279"/>
        <end position="290"/>
    </location>
</feature>
<dbReference type="Proteomes" id="UP001430796">
    <property type="component" value="Unassembled WGS sequence"/>
</dbReference>
<name>A0ABS9HVN1_9GAMM</name>
<protein>
    <submittedName>
        <fullName evidence="3">BON domain-containing protein</fullName>
    </submittedName>
</protein>
<feature type="region of interest" description="Disordered" evidence="1">
    <location>
        <begin position="274"/>
        <end position="311"/>
    </location>
</feature>
<feature type="compositionally biased region" description="Basic and acidic residues" evidence="1">
    <location>
        <begin position="43"/>
        <end position="64"/>
    </location>
</feature>
<gene>
    <name evidence="3" type="ORF">L3V18_11495</name>
</gene>
<dbReference type="RefSeq" id="WP_237054993.1">
    <property type="nucleotide sequence ID" value="NZ_JAKJPO010000007.1"/>
</dbReference>
<feature type="region of interest" description="Disordered" evidence="1">
    <location>
        <begin position="100"/>
        <end position="161"/>
    </location>
</feature>